<dbReference type="GO" id="GO:0005840">
    <property type="term" value="C:ribosome"/>
    <property type="evidence" value="ECO:0007669"/>
    <property type="project" value="UniProtKB-KW"/>
</dbReference>
<evidence type="ECO:0000256" key="3">
    <source>
        <dbReference type="ARBA" id="ARBA00023274"/>
    </source>
</evidence>
<proteinExistence type="inferred from homology"/>
<comment type="caution">
    <text evidence="4">The sequence shown here is derived from an EMBL/GenBank/DDBJ whole genome shotgun (WGS) entry which is preliminary data.</text>
</comment>
<dbReference type="InterPro" id="IPR001854">
    <property type="entry name" value="Ribosomal_uL29"/>
</dbReference>
<keyword evidence="2" id="KW-0689">Ribosomal protein</keyword>
<protein>
    <recommendedName>
        <fullName evidence="5">50S ribosomal protein L29</fullName>
    </recommendedName>
</protein>
<dbReference type="GO" id="GO:1990904">
    <property type="term" value="C:ribonucleoprotein complex"/>
    <property type="evidence" value="ECO:0007669"/>
    <property type="project" value="UniProtKB-KW"/>
</dbReference>
<evidence type="ECO:0000256" key="2">
    <source>
        <dbReference type="ARBA" id="ARBA00022980"/>
    </source>
</evidence>
<dbReference type="EMBL" id="LAZR01036460">
    <property type="protein sequence ID" value="KKL24777.1"/>
    <property type="molecule type" value="Genomic_DNA"/>
</dbReference>
<dbReference type="Gene3D" id="1.10.287.310">
    <property type="match status" value="1"/>
</dbReference>
<keyword evidence="3" id="KW-0687">Ribonucleoprotein</keyword>
<dbReference type="SUPFAM" id="SSF46561">
    <property type="entry name" value="Ribosomal protein L29 (L29p)"/>
    <property type="match status" value="1"/>
</dbReference>
<dbReference type="GO" id="GO:0003735">
    <property type="term" value="F:structural constituent of ribosome"/>
    <property type="evidence" value="ECO:0007669"/>
    <property type="project" value="InterPro"/>
</dbReference>
<evidence type="ECO:0000313" key="4">
    <source>
        <dbReference type="EMBL" id="KKL24777.1"/>
    </source>
</evidence>
<organism evidence="4">
    <name type="scientific">marine sediment metagenome</name>
    <dbReference type="NCBI Taxonomy" id="412755"/>
    <lineage>
        <taxon>unclassified sequences</taxon>
        <taxon>metagenomes</taxon>
        <taxon>ecological metagenomes</taxon>
    </lineage>
</organism>
<sequence>MKDENKEAMLSISALRDCTDDTLRGVIVESEEAIFALRQQNAKFGHNSPIAKPHLTKAYRRQIARCKTVLLEK</sequence>
<evidence type="ECO:0000256" key="1">
    <source>
        <dbReference type="ARBA" id="ARBA00009254"/>
    </source>
</evidence>
<dbReference type="NCBIfam" id="TIGR00012">
    <property type="entry name" value="L29"/>
    <property type="match status" value="1"/>
</dbReference>
<comment type="similarity">
    <text evidence="1">Belongs to the universal ribosomal protein uL29 family.</text>
</comment>
<dbReference type="GO" id="GO:0006412">
    <property type="term" value="P:translation"/>
    <property type="evidence" value="ECO:0007669"/>
    <property type="project" value="InterPro"/>
</dbReference>
<accession>A0A0F9CEF1</accession>
<reference evidence="4" key="1">
    <citation type="journal article" date="2015" name="Nature">
        <title>Complex archaea that bridge the gap between prokaryotes and eukaryotes.</title>
        <authorList>
            <person name="Spang A."/>
            <person name="Saw J.H."/>
            <person name="Jorgensen S.L."/>
            <person name="Zaremba-Niedzwiedzka K."/>
            <person name="Martijn J."/>
            <person name="Lind A.E."/>
            <person name="van Eijk R."/>
            <person name="Schleper C."/>
            <person name="Guy L."/>
            <person name="Ettema T.J."/>
        </authorList>
    </citation>
    <scope>NUCLEOTIDE SEQUENCE</scope>
</reference>
<gene>
    <name evidence="4" type="ORF">LCGC14_2411930</name>
</gene>
<dbReference type="InterPro" id="IPR036049">
    <property type="entry name" value="Ribosomal_uL29_sf"/>
</dbReference>
<dbReference type="Pfam" id="PF00831">
    <property type="entry name" value="Ribosomal_L29"/>
    <property type="match status" value="1"/>
</dbReference>
<dbReference type="AlphaFoldDB" id="A0A0F9CEF1"/>
<name>A0A0F9CEF1_9ZZZZ</name>
<evidence type="ECO:0008006" key="5">
    <source>
        <dbReference type="Google" id="ProtNLM"/>
    </source>
</evidence>